<feature type="non-terminal residue" evidence="4">
    <location>
        <position position="130"/>
    </location>
</feature>
<dbReference type="Gene3D" id="3.40.366.10">
    <property type="entry name" value="Malonyl-Coenzyme A Acyl Carrier Protein, domain 2"/>
    <property type="match status" value="1"/>
</dbReference>
<accession>A0A6A6Z9Y9</accession>
<keyword evidence="5" id="KW-1185">Reference proteome</keyword>
<evidence type="ECO:0000256" key="2">
    <source>
        <dbReference type="ARBA" id="ARBA00022553"/>
    </source>
</evidence>
<dbReference type="Proteomes" id="UP000504636">
    <property type="component" value="Unplaced"/>
</dbReference>
<dbReference type="GO" id="GO:0006633">
    <property type="term" value="P:fatty acid biosynthetic process"/>
    <property type="evidence" value="ECO:0007669"/>
    <property type="project" value="TreeGrafter"/>
</dbReference>
<dbReference type="GeneID" id="54455373"/>
<evidence type="ECO:0000259" key="3">
    <source>
        <dbReference type="Pfam" id="PF00698"/>
    </source>
</evidence>
<evidence type="ECO:0000313" key="6">
    <source>
        <dbReference type="RefSeq" id="XP_033584906.1"/>
    </source>
</evidence>
<feature type="domain" description="Malonyl-CoA:ACP transacylase (MAT)" evidence="3">
    <location>
        <begin position="2"/>
        <end position="94"/>
    </location>
</feature>
<feature type="non-terminal residue" evidence="4">
    <location>
        <position position="1"/>
    </location>
</feature>
<keyword evidence="1" id="KW-0596">Phosphopantetheine</keyword>
<sequence>QKLYEQMSFFKTNIEQLDNIARMQRFMSFIPLLDDTNVTTLSPVVVQLGMACIQIALARMWSAWGLKPVAVLGCNLGEYAALHVAGVISARDMTLLVGHPAELSEADYTAYSHGILAVRGGVEAVFPALG</sequence>
<dbReference type="GO" id="GO:0044550">
    <property type="term" value="P:secondary metabolite biosynthetic process"/>
    <property type="evidence" value="ECO:0007669"/>
    <property type="project" value="TreeGrafter"/>
</dbReference>
<gene>
    <name evidence="4 6" type="ORF">BDZ99DRAFT_349188</name>
</gene>
<protein>
    <recommendedName>
        <fullName evidence="3">Malonyl-CoA:ACP transacylase (MAT) domain-containing protein</fullName>
    </recommendedName>
</protein>
<dbReference type="InterPro" id="IPR014043">
    <property type="entry name" value="Acyl_transferase_dom"/>
</dbReference>
<dbReference type="PANTHER" id="PTHR43775">
    <property type="entry name" value="FATTY ACID SYNTHASE"/>
    <property type="match status" value="1"/>
</dbReference>
<evidence type="ECO:0000313" key="4">
    <source>
        <dbReference type="EMBL" id="KAF2817942.1"/>
    </source>
</evidence>
<evidence type="ECO:0000313" key="5">
    <source>
        <dbReference type="Proteomes" id="UP000504636"/>
    </source>
</evidence>
<reference evidence="6" key="3">
    <citation type="submission" date="2025-04" db="UniProtKB">
        <authorList>
            <consortium name="RefSeq"/>
        </authorList>
    </citation>
    <scope>IDENTIFICATION</scope>
    <source>
        <strain evidence="6">CBS 304.34</strain>
    </source>
</reference>
<name>A0A6A6Z9Y9_9PEZI</name>
<dbReference type="Pfam" id="PF00698">
    <property type="entry name" value="Acyl_transf_1"/>
    <property type="match status" value="1"/>
</dbReference>
<dbReference type="AlphaFoldDB" id="A0A6A6Z9Y9"/>
<dbReference type="OrthoDB" id="329835at2759"/>
<dbReference type="Gene3D" id="3.30.70.250">
    <property type="entry name" value="Malonyl-CoA ACP transacylase, ACP-binding"/>
    <property type="match status" value="1"/>
</dbReference>
<reference evidence="6" key="2">
    <citation type="submission" date="2020-04" db="EMBL/GenBank/DDBJ databases">
        <authorList>
            <consortium name="NCBI Genome Project"/>
        </authorList>
    </citation>
    <scope>NUCLEOTIDE SEQUENCE</scope>
    <source>
        <strain evidence="6">CBS 304.34</strain>
    </source>
</reference>
<organism evidence="4">
    <name type="scientific">Mytilinidion resinicola</name>
    <dbReference type="NCBI Taxonomy" id="574789"/>
    <lineage>
        <taxon>Eukaryota</taxon>
        <taxon>Fungi</taxon>
        <taxon>Dikarya</taxon>
        <taxon>Ascomycota</taxon>
        <taxon>Pezizomycotina</taxon>
        <taxon>Dothideomycetes</taxon>
        <taxon>Pleosporomycetidae</taxon>
        <taxon>Mytilinidiales</taxon>
        <taxon>Mytilinidiaceae</taxon>
        <taxon>Mytilinidion</taxon>
    </lineage>
</organism>
<proteinExistence type="predicted"/>
<keyword evidence="2" id="KW-0597">Phosphoprotein</keyword>
<dbReference type="InterPro" id="IPR001227">
    <property type="entry name" value="Ac_transferase_dom_sf"/>
</dbReference>
<dbReference type="GO" id="GO:0004312">
    <property type="term" value="F:fatty acid synthase activity"/>
    <property type="evidence" value="ECO:0007669"/>
    <property type="project" value="TreeGrafter"/>
</dbReference>
<dbReference type="SUPFAM" id="SSF52151">
    <property type="entry name" value="FabD/lysophospholipase-like"/>
    <property type="match status" value="1"/>
</dbReference>
<dbReference type="RefSeq" id="XP_033584906.1">
    <property type="nucleotide sequence ID" value="XM_033714480.1"/>
</dbReference>
<dbReference type="PANTHER" id="PTHR43775:SF37">
    <property type="entry name" value="SI:DKEY-61P9.11"/>
    <property type="match status" value="1"/>
</dbReference>
<dbReference type="InterPro" id="IPR050091">
    <property type="entry name" value="PKS_NRPS_Biosynth_Enz"/>
</dbReference>
<reference evidence="4 6" key="1">
    <citation type="journal article" date="2020" name="Stud. Mycol.">
        <title>101 Dothideomycetes genomes: a test case for predicting lifestyles and emergence of pathogens.</title>
        <authorList>
            <person name="Haridas S."/>
            <person name="Albert R."/>
            <person name="Binder M."/>
            <person name="Bloem J."/>
            <person name="Labutti K."/>
            <person name="Salamov A."/>
            <person name="Andreopoulos B."/>
            <person name="Baker S."/>
            <person name="Barry K."/>
            <person name="Bills G."/>
            <person name="Bluhm B."/>
            <person name="Cannon C."/>
            <person name="Castanera R."/>
            <person name="Culley D."/>
            <person name="Daum C."/>
            <person name="Ezra D."/>
            <person name="Gonzalez J."/>
            <person name="Henrissat B."/>
            <person name="Kuo A."/>
            <person name="Liang C."/>
            <person name="Lipzen A."/>
            <person name="Lutzoni F."/>
            <person name="Magnuson J."/>
            <person name="Mondo S."/>
            <person name="Nolan M."/>
            <person name="Ohm R."/>
            <person name="Pangilinan J."/>
            <person name="Park H.-J."/>
            <person name="Ramirez L."/>
            <person name="Alfaro M."/>
            <person name="Sun H."/>
            <person name="Tritt A."/>
            <person name="Yoshinaga Y."/>
            <person name="Zwiers L.-H."/>
            <person name="Turgeon B."/>
            <person name="Goodwin S."/>
            <person name="Spatafora J."/>
            <person name="Crous P."/>
            <person name="Grigoriev I."/>
        </authorList>
    </citation>
    <scope>NUCLEOTIDE SEQUENCE</scope>
    <source>
        <strain evidence="4 6">CBS 304.34</strain>
    </source>
</reference>
<evidence type="ECO:0000256" key="1">
    <source>
        <dbReference type="ARBA" id="ARBA00022450"/>
    </source>
</evidence>
<dbReference type="InterPro" id="IPR016035">
    <property type="entry name" value="Acyl_Trfase/lysoPLipase"/>
</dbReference>
<dbReference type="EMBL" id="MU003692">
    <property type="protein sequence ID" value="KAF2817942.1"/>
    <property type="molecule type" value="Genomic_DNA"/>
</dbReference>